<keyword evidence="4" id="KW-1185">Reference proteome</keyword>
<sequence length="505" mass="57630">YTENGSATYKNSGNPAVDFFFHVVPKSPSSDIICLLRLSWEHDPLLTLKLICNLRGVRGTGKSDKEGFYTAALWLHENHPKTLALNMGPISGFGYLKDMPEILFRLLEGSNTRKPKEDVSSFPYRYELLKKDIEFFKKGDLYKLGLSAKWCPTIDSSYDEVTLLCESIARRVFPKDEYEEYKDMEDVHYAFTVRDRLRKEVLVPLRKALDIPEVYISAKKWDTLPYNKVPSVAMKLYKTLFYKHDEERFVEYLEKVKSGKATIAAGALLPHEIIASLKNDENGGEVAELQWKRMVDDLAKKGKMNNCIAISDVSGSMMGEPMEVSVALGLLISELSEEPWKGKLITFNTNPRFHTIQGKRLKEKTNFIRQMDWGGSTDLQKVFDRILEVAVSVKIPEEQMIKRLFIFSDMEFNQASQCAWETDYKVIQRKYKEKGYEKVPEIVFWNLRHSMATPVPSTEPGVALVSGFSKNLVTLFLEEGGVLNPEAAMLAAVAKPEYDTLVVYD</sequence>
<reference evidence="3" key="1">
    <citation type="journal article" date="2017" name="Nature">
        <title>The genome of Chenopodium quinoa.</title>
        <authorList>
            <person name="Jarvis D.E."/>
            <person name="Ho Y.S."/>
            <person name="Lightfoot D.J."/>
            <person name="Schmoeckel S.M."/>
            <person name="Li B."/>
            <person name="Borm T.J.A."/>
            <person name="Ohyanagi H."/>
            <person name="Mineta K."/>
            <person name="Michell C.T."/>
            <person name="Saber N."/>
            <person name="Kharbatia N.M."/>
            <person name="Rupper R.R."/>
            <person name="Sharp A.R."/>
            <person name="Dally N."/>
            <person name="Boughton B.A."/>
            <person name="Woo Y.H."/>
            <person name="Gao G."/>
            <person name="Schijlen E.G.W.M."/>
            <person name="Guo X."/>
            <person name="Momin A.A."/>
            <person name="Negrao S."/>
            <person name="Al-Babili S."/>
            <person name="Gehring C."/>
            <person name="Roessner U."/>
            <person name="Jung C."/>
            <person name="Murphy K."/>
            <person name="Arold S.T."/>
            <person name="Gojobori T."/>
            <person name="van der Linden C.G."/>
            <person name="van Loo E.N."/>
            <person name="Jellen E.N."/>
            <person name="Maughan P.J."/>
            <person name="Tester M."/>
        </authorList>
    </citation>
    <scope>NUCLEOTIDE SEQUENCE [LARGE SCALE GENOMIC DNA]</scope>
    <source>
        <strain evidence="3">cv. PI 614886</strain>
    </source>
</reference>
<evidence type="ECO:0000259" key="1">
    <source>
        <dbReference type="Pfam" id="PF11443"/>
    </source>
</evidence>
<dbReference type="InterPro" id="IPR058580">
    <property type="entry name" value="DUF2828"/>
</dbReference>
<dbReference type="PANTHER" id="PTHR31373">
    <property type="entry name" value="OS06G0652100 PROTEIN"/>
    <property type="match status" value="1"/>
</dbReference>
<dbReference type="CDD" id="cd00198">
    <property type="entry name" value="vWFA"/>
    <property type="match status" value="1"/>
</dbReference>
<dbReference type="PANTHER" id="PTHR31373:SF27">
    <property type="entry name" value="TROVE DOMAIN-CONTAINING PROTEIN"/>
    <property type="match status" value="1"/>
</dbReference>
<dbReference type="Pfam" id="PF25043">
    <property type="entry name" value="DUF7788"/>
    <property type="match status" value="1"/>
</dbReference>
<dbReference type="PIRSF" id="PIRSF015417">
    <property type="entry name" value="T31B5_30_vWA"/>
    <property type="match status" value="1"/>
</dbReference>
<dbReference type="Proteomes" id="UP000596660">
    <property type="component" value="Unplaced"/>
</dbReference>
<proteinExistence type="predicted"/>
<organism evidence="3 4">
    <name type="scientific">Chenopodium quinoa</name>
    <name type="common">Quinoa</name>
    <dbReference type="NCBI Taxonomy" id="63459"/>
    <lineage>
        <taxon>Eukaryota</taxon>
        <taxon>Viridiplantae</taxon>
        <taxon>Streptophyta</taxon>
        <taxon>Embryophyta</taxon>
        <taxon>Tracheophyta</taxon>
        <taxon>Spermatophyta</taxon>
        <taxon>Magnoliopsida</taxon>
        <taxon>eudicotyledons</taxon>
        <taxon>Gunneridae</taxon>
        <taxon>Pentapetalae</taxon>
        <taxon>Caryophyllales</taxon>
        <taxon>Chenopodiaceae</taxon>
        <taxon>Chenopodioideae</taxon>
        <taxon>Atripliceae</taxon>
        <taxon>Chenopodium</taxon>
    </lineage>
</organism>
<reference evidence="3" key="2">
    <citation type="submission" date="2021-03" db="UniProtKB">
        <authorList>
            <consortium name="EnsemblPlants"/>
        </authorList>
    </citation>
    <scope>IDENTIFICATION</scope>
</reference>
<accession>A0A803MU98</accession>
<feature type="domain" description="DUF7788" evidence="2">
    <location>
        <begin position="306"/>
        <end position="487"/>
    </location>
</feature>
<evidence type="ECO:0000313" key="3">
    <source>
        <dbReference type="EnsemblPlants" id="AUR62035320-RA:cds"/>
    </source>
</evidence>
<evidence type="ECO:0000259" key="2">
    <source>
        <dbReference type="Pfam" id="PF25043"/>
    </source>
</evidence>
<dbReference type="SUPFAM" id="SSF53300">
    <property type="entry name" value="vWA-like"/>
    <property type="match status" value="1"/>
</dbReference>
<dbReference type="AlphaFoldDB" id="A0A803MU98"/>
<feature type="domain" description="DUF2828" evidence="1">
    <location>
        <begin position="127"/>
        <end position="304"/>
    </location>
</feature>
<dbReference type="Pfam" id="PF11443">
    <property type="entry name" value="DUF2828"/>
    <property type="match status" value="2"/>
</dbReference>
<protein>
    <submittedName>
        <fullName evidence="3">Uncharacterized protein</fullName>
    </submittedName>
</protein>
<name>A0A803MU98_CHEQI</name>
<feature type="domain" description="DUF2828" evidence="1">
    <location>
        <begin position="2"/>
        <end position="118"/>
    </location>
</feature>
<dbReference type="Gene3D" id="3.40.50.410">
    <property type="entry name" value="von Willebrand factor, type A domain"/>
    <property type="match status" value="1"/>
</dbReference>
<dbReference type="InterPro" id="IPR036465">
    <property type="entry name" value="vWFA_dom_sf"/>
</dbReference>
<dbReference type="OMA" id="MESCSAI"/>
<dbReference type="EnsemblPlants" id="AUR62035320-RA">
    <property type="protein sequence ID" value="AUR62035320-RA:cds"/>
    <property type="gene ID" value="AUR62035320"/>
</dbReference>
<evidence type="ECO:0000313" key="4">
    <source>
        <dbReference type="Proteomes" id="UP000596660"/>
    </source>
</evidence>
<dbReference type="InterPro" id="IPR056690">
    <property type="entry name" value="DUF7788"/>
</dbReference>
<dbReference type="Gramene" id="AUR62035320-RA">
    <property type="protein sequence ID" value="AUR62035320-RA:cds"/>
    <property type="gene ID" value="AUR62035320"/>
</dbReference>
<dbReference type="InterPro" id="IPR011205">
    <property type="entry name" value="UCP015417_vWA"/>
</dbReference>